<dbReference type="Proteomes" id="UP000076798">
    <property type="component" value="Unassembled WGS sequence"/>
</dbReference>
<feature type="region of interest" description="Disordered" evidence="1">
    <location>
        <begin position="1"/>
        <end position="24"/>
    </location>
</feature>
<sequence length="264" mass="29628">MACPKSSDPSSEHISHGQPLRSRPPVLRYEQRKKVIERSNRNVASDSITNKRVLFGDPVPRHAVIHALVLYDLANNIAIRTDSTRLALNAYPSARNTRVAALASIPGAVTFDTCETISDLGSESSSILLSAHFEFAWVAQGRIADQFCHRRLPLLSDGYRLAFLESIKMVSGSDHDISTVLEETESMPVLFSDFVGSWSAISDGSAGDVFPIQKDAFRWQEFDPRLAFGCRVFPLNLRMQKEMVTGTSYFEVKFELLRPWYQKD</sequence>
<protein>
    <submittedName>
        <fullName evidence="2">Uncharacterized protein</fullName>
    </submittedName>
</protein>
<name>A0A165X993_9AGAM</name>
<proteinExistence type="predicted"/>
<evidence type="ECO:0000313" key="2">
    <source>
        <dbReference type="EMBL" id="KZT31959.1"/>
    </source>
</evidence>
<keyword evidence="3" id="KW-1185">Reference proteome</keyword>
<gene>
    <name evidence="2" type="ORF">SISSUDRAFT_1038072</name>
</gene>
<organism evidence="2 3">
    <name type="scientific">Sistotremastrum suecicum HHB10207 ss-3</name>
    <dbReference type="NCBI Taxonomy" id="1314776"/>
    <lineage>
        <taxon>Eukaryota</taxon>
        <taxon>Fungi</taxon>
        <taxon>Dikarya</taxon>
        <taxon>Basidiomycota</taxon>
        <taxon>Agaricomycotina</taxon>
        <taxon>Agaricomycetes</taxon>
        <taxon>Sistotremastrales</taxon>
        <taxon>Sistotremastraceae</taxon>
        <taxon>Sistotremastrum</taxon>
    </lineage>
</organism>
<accession>A0A165X993</accession>
<evidence type="ECO:0000313" key="3">
    <source>
        <dbReference type="Proteomes" id="UP000076798"/>
    </source>
</evidence>
<evidence type="ECO:0000256" key="1">
    <source>
        <dbReference type="SAM" id="MobiDB-lite"/>
    </source>
</evidence>
<dbReference type="AlphaFoldDB" id="A0A165X993"/>
<dbReference type="EMBL" id="KV428418">
    <property type="protein sequence ID" value="KZT31959.1"/>
    <property type="molecule type" value="Genomic_DNA"/>
</dbReference>
<reference evidence="2 3" key="1">
    <citation type="journal article" date="2016" name="Mol. Biol. Evol.">
        <title>Comparative Genomics of Early-Diverging Mushroom-Forming Fungi Provides Insights into the Origins of Lignocellulose Decay Capabilities.</title>
        <authorList>
            <person name="Nagy L.G."/>
            <person name="Riley R."/>
            <person name="Tritt A."/>
            <person name="Adam C."/>
            <person name="Daum C."/>
            <person name="Floudas D."/>
            <person name="Sun H."/>
            <person name="Yadav J.S."/>
            <person name="Pangilinan J."/>
            <person name="Larsson K.H."/>
            <person name="Matsuura K."/>
            <person name="Barry K."/>
            <person name="Labutti K."/>
            <person name="Kuo R."/>
            <person name="Ohm R.A."/>
            <person name="Bhattacharya S.S."/>
            <person name="Shirouzu T."/>
            <person name="Yoshinaga Y."/>
            <person name="Martin F.M."/>
            <person name="Grigoriev I.V."/>
            <person name="Hibbett D.S."/>
        </authorList>
    </citation>
    <scope>NUCLEOTIDE SEQUENCE [LARGE SCALE GENOMIC DNA]</scope>
    <source>
        <strain evidence="2 3">HHB10207 ss-3</strain>
    </source>
</reference>